<dbReference type="InterPro" id="IPR036236">
    <property type="entry name" value="Znf_C2H2_sf"/>
</dbReference>
<dbReference type="PROSITE" id="PS50157">
    <property type="entry name" value="ZINC_FINGER_C2H2_2"/>
    <property type="match status" value="2"/>
</dbReference>
<dbReference type="AlphaFoldDB" id="A0A511KKL7"/>
<evidence type="ECO:0000313" key="4">
    <source>
        <dbReference type="EMBL" id="GEM10901.1"/>
    </source>
</evidence>
<feature type="compositionally biased region" description="Low complexity" evidence="2">
    <location>
        <begin position="70"/>
        <end position="80"/>
    </location>
</feature>
<dbReference type="EMBL" id="BJWK01000012">
    <property type="protein sequence ID" value="GEM10901.1"/>
    <property type="molecule type" value="Genomic_DNA"/>
</dbReference>
<dbReference type="OrthoDB" id="8117402at2759"/>
<accession>A0A511KKL7</accession>
<evidence type="ECO:0000256" key="1">
    <source>
        <dbReference type="PROSITE-ProRule" id="PRU00042"/>
    </source>
</evidence>
<keyword evidence="1" id="KW-0479">Metal-binding</keyword>
<dbReference type="Gene3D" id="3.30.160.60">
    <property type="entry name" value="Classic Zinc Finger"/>
    <property type="match status" value="1"/>
</dbReference>
<organism evidence="4 5">
    <name type="scientific">Rhodotorula toruloides</name>
    <name type="common">Yeast</name>
    <name type="synonym">Rhodosporidium toruloides</name>
    <dbReference type="NCBI Taxonomy" id="5286"/>
    <lineage>
        <taxon>Eukaryota</taxon>
        <taxon>Fungi</taxon>
        <taxon>Dikarya</taxon>
        <taxon>Basidiomycota</taxon>
        <taxon>Pucciniomycotina</taxon>
        <taxon>Microbotryomycetes</taxon>
        <taxon>Sporidiobolales</taxon>
        <taxon>Sporidiobolaceae</taxon>
        <taxon>Rhodotorula</taxon>
    </lineage>
</organism>
<feature type="compositionally biased region" description="Low complexity" evidence="2">
    <location>
        <begin position="337"/>
        <end position="352"/>
    </location>
</feature>
<name>A0A511KKL7_RHOTO</name>
<proteinExistence type="predicted"/>
<feature type="domain" description="C2H2-type" evidence="3">
    <location>
        <begin position="484"/>
        <end position="507"/>
    </location>
</feature>
<protein>
    <submittedName>
        <fullName evidence="4">Zinc finger, C2H5-type domain containing protein</fullName>
    </submittedName>
</protein>
<dbReference type="SUPFAM" id="SSF57667">
    <property type="entry name" value="beta-beta-alpha zinc fingers"/>
    <property type="match status" value="1"/>
</dbReference>
<dbReference type="InterPro" id="IPR013087">
    <property type="entry name" value="Znf_C2H2_type"/>
</dbReference>
<feature type="domain" description="C2H2-type" evidence="3">
    <location>
        <begin position="454"/>
        <end position="483"/>
    </location>
</feature>
<feature type="compositionally biased region" description="Polar residues" evidence="2">
    <location>
        <begin position="239"/>
        <end position="251"/>
    </location>
</feature>
<evidence type="ECO:0000313" key="5">
    <source>
        <dbReference type="Proteomes" id="UP000321518"/>
    </source>
</evidence>
<sequence length="541" mass="57634">MLSLSTDVPRDFESLVTPTTFVSSHSLPHTVPLDDYAFQDSHAMHSDLFAHDSPSPDLLASTLSWHAASEGSDLGSHSSSPATSFRSTTPAPSPLEDKAYVVRGPAEVEDDPFEAFGFGESLRPPFGTVSNSPKLSSQHLDALVPESLQRPPSLANDALNPATTTTTTTTESMFRAHVSAGCAGQQTMVFAAHDLSSSSTARLFVDSLDYGAQAFAASGGIVGAQQHAHGQPYSFVQSAPPSSLDFPSQQPAVPPTPQHAFYSAQPTAYPQQQSFQFVANPSQQQAQPYVPVQFTTLNGATYAVAVPVSSQTPQAIETPHGTYYFVPSSLPIQQPALQAQAQAQAQAPIQSVSPPPAPSPPAAASPPPTEPTPQQGLTTRSMSGGRPKRAPLTSSSIVVPSGTHAAVQAATNAALAVANVATLSTQQKIRLPVGQGKKGSTKRHPPKKEQPKRFVCPHPGCGRPFSRNFNMRTHYQSHLGIREFECPACPKKFSRRHDRARHCAAVHELCVDREGDALSREQSEEARDAEEEDDYAVRASG</sequence>
<keyword evidence="1" id="KW-0862">Zinc</keyword>
<dbReference type="Proteomes" id="UP000321518">
    <property type="component" value="Unassembled WGS sequence"/>
</dbReference>
<feature type="compositionally biased region" description="Polar residues" evidence="2">
    <location>
        <begin position="81"/>
        <end position="90"/>
    </location>
</feature>
<gene>
    <name evidence="4" type="ORF">Rt10032_c12g4918</name>
</gene>
<evidence type="ECO:0000259" key="3">
    <source>
        <dbReference type="PROSITE" id="PS50157"/>
    </source>
</evidence>
<feature type="region of interest" description="Disordered" evidence="2">
    <location>
        <begin position="239"/>
        <end position="258"/>
    </location>
</feature>
<feature type="region of interest" description="Disordered" evidence="2">
    <location>
        <begin position="514"/>
        <end position="541"/>
    </location>
</feature>
<feature type="compositionally biased region" description="Pro residues" evidence="2">
    <location>
        <begin position="353"/>
        <end position="371"/>
    </location>
</feature>
<reference evidence="4 5" key="1">
    <citation type="submission" date="2019-07" db="EMBL/GenBank/DDBJ databases">
        <title>Rhodotorula toruloides NBRC10032 genome sequencing.</title>
        <authorList>
            <person name="Shida Y."/>
            <person name="Takaku H."/>
            <person name="Ogasawara W."/>
            <person name="Mori K."/>
        </authorList>
    </citation>
    <scope>NUCLEOTIDE SEQUENCE [LARGE SCALE GENOMIC DNA]</scope>
    <source>
        <strain evidence="4 5">NBRC10032</strain>
    </source>
</reference>
<dbReference type="PROSITE" id="PS00028">
    <property type="entry name" value="ZINC_FINGER_C2H2_1"/>
    <property type="match status" value="2"/>
</dbReference>
<feature type="region of interest" description="Disordered" evidence="2">
    <location>
        <begin position="429"/>
        <end position="453"/>
    </location>
</feature>
<comment type="caution">
    <text evidence="4">The sequence shown here is derived from an EMBL/GenBank/DDBJ whole genome shotgun (WGS) entry which is preliminary data.</text>
</comment>
<keyword evidence="1" id="KW-0863">Zinc-finger</keyword>
<dbReference type="SMART" id="SM00355">
    <property type="entry name" value="ZnF_C2H2"/>
    <property type="match status" value="2"/>
</dbReference>
<feature type="region of interest" description="Disordered" evidence="2">
    <location>
        <begin position="70"/>
        <end position="96"/>
    </location>
</feature>
<feature type="compositionally biased region" description="Basic and acidic residues" evidence="2">
    <location>
        <begin position="514"/>
        <end position="526"/>
    </location>
</feature>
<evidence type="ECO:0000256" key="2">
    <source>
        <dbReference type="SAM" id="MobiDB-lite"/>
    </source>
</evidence>
<feature type="region of interest" description="Disordered" evidence="2">
    <location>
        <begin position="337"/>
        <end position="395"/>
    </location>
</feature>
<dbReference type="GO" id="GO:0008270">
    <property type="term" value="F:zinc ion binding"/>
    <property type="evidence" value="ECO:0007669"/>
    <property type="project" value="UniProtKB-KW"/>
</dbReference>